<comment type="catalytic activity">
    <reaction evidence="1">
        <text>alpha-D-galactose = beta-D-galactose</text>
        <dbReference type="Rhea" id="RHEA:28675"/>
        <dbReference type="ChEBI" id="CHEBI:27667"/>
        <dbReference type="ChEBI" id="CHEBI:28061"/>
        <dbReference type="EC" id="5.1.3.3"/>
    </reaction>
    <physiologicalReaction direction="right-to-left" evidence="1">
        <dbReference type="Rhea" id="RHEA:28677"/>
    </physiologicalReaction>
</comment>
<dbReference type="Gene3D" id="2.70.98.10">
    <property type="match status" value="1"/>
</dbReference>
<reference evidence="9" key="1">
    <citation type="submission" date="2020-11" db="EMBL/GenBank/DDBJ databases">
        <authorList>
            <person name="Tran Van P."/>
        </authorList>
    </citation>
    <scope>NUCLEOTIDE SEQUENCE</scope>
</reference>
<gene>
    <name evidence="9" type="ORF">CTOB1V02_LOCUS14938</name>
</gene>
<evidence type="ECO:0000313" key="9">
    <source>
        <dbReference type="EMBL" id="CAD7237123.1"/>
    </source>
</evidence>
<comment type="pathway">
    <text evidence="2">Carbohydrate metabolism; galactose metabolism.</text>
</comment>
<dbReference type="CDD" id="cd09019">
    <property type="entry name" value="galactose_mutarotase_like"/>
    <property type="match status" value="1"/>
</dbReference>
<evidence type="ECO:0000256" key="5">
    <source>
        <dbReference type="ARBA" id="ARBA00023235"/>
    </source>
</evidence>
<comment type="similarity">
    <text evidence="3">Belongs to the aldose epimerase family.</text>
</comment>
<dbReference type="GO" id="GO:0030246">
    <property type="term" value="F:carbohydrate binding"/>
    <property type="evidence" value="ECO:0007669"/>
    <property type="project" value="InterPro"/>
</dbReference>
<dbReference type="InterPro" id="IPR014718">
    <property type="entry name" value="GH-type_carb-bd"/>
</dbReference>
<dbReference type="InterPro" id="IPR011013">
    <property type="entry name" value="Gal_mutarotase_sf_dom"/>
</dbReference>
<organism evidence="9">
    <name type="scientific">Cyprideis torosa</name>
    <dbReference type="NCBI Taxonomy" id="163714"/>
    <lineage>
        <taxon>Eukaryota</taxon>
        <taxon>Metazoa</taxon>
        <taxon>Ecdysozoa</taxon>
        <taxon>Arthropoda</taxon>
        <taxon>Crustacea</taxon>
        <taxon>Oligostraca</taxon>
        <taxon>Ostracoda</taxon>
        <taxon>Podocopa</taxon>
        <taxon>Podocopida</taxon>
        <taxon>Cytherocopina</taxon>
        <taxon>Cytheroidea</taxon>
        <taxon>Cytherideidae</taxon>
        <taxon>Cyprideis</taxon>
    </lineage>
</organism>
<dbReference type="GO" id="GO:0004034">
    <property type="term" value="F:aldose 1-epimerase activity"/>
    <property type="evidence" value="ECO:0007669"/>
    <property type="project" value="UniProtKB-EC"/>
</dbReference>
<dbReference type="SUPFAM" id="SSF74650">
    <property type="entry name" value="Galactose mutarotase-like"/>
    <property type="match status" value="1"/>
</dbReference>
<keyword evidence="6" id="KW-0119">Carbohydrate metabolism</keyword>
<dbReference type="InterPro" id="IPR008183">
    <property type="entry name" value="Aldose_1/G6P_1-epimerase"/>
</dbReference>
<evidence type="ECO:0000256" key="3">
    <source>
        <dbReference type="ARBA" id="ARBA00006206"/>
    </source>
</evidence>
<accession>A0A7R8ZWK7</accession>
<evidence type="ECO:0000256" key="6">
    <source>
        <dbReference type="ARBA" id="ARBA00023277"/>
    </source>
</evidence>
<proteinExistence type="inferred from homology"/>
<dbReference type="OrthoDB" id="274691at2759"/>
<evidence type="ECO:0000256" key="4">
    <source>
        <dbReference type="ARBA" id="ARBA00021023"/>
    </source>
</evidence>
<keyword evidence="5" id="KW-0413">Isomerase</keyword>
<dbReference type="UniPathway" id="UPA00214"/>
<evidence type="ECO:0000256" key="7">
    <source>
        <dbReference type="ARBA" id="ARBA00032729"/>
    </source>
</evidence>
<protein>
    <recommendedName>
        <fullName evidence="4">Galactose mutarotase</fullName>
    </recommendedName>
    <alternativeName>
        <fullName evidence="7">Aldose 1-epimerase</fullName>
    </alternativeName>
</protein>
<dbReference type="PANTHER" id="PTHR10091">
    <property type="entry name" value="ALDOSE-1-EPIMERASE"/>
    <property type="match status" value="1"/>
</dbReference>
<dbReference type="InterPro" id="IPR047215">
    <property type="entry name" value="Galactose_mutarotase-like"/>
</dbReference>
<dbReference type="EMBL" id="OB685003">
    <property type="protein sequence ID" value="CAD7237123.1"/>
    <property type="molecule type" value="Genomic_DNA"/>
</dbReference>
<dbReference type="Pfam" id="PF01263">
    <property type="entry name" value="Aldose_epim"/>
    <property type="match status" value="1"/>
</dbReference>
<comment type="function">
    <text evidence="8">Mutarotase that catalyzes the interconversion of beta-D-galactose and alpha-D-galactose during galactose metabolism. Beta-D-galactose is metabolized in the liver into glucose 1-phosphate, the primary metabolic fuel, by the action of four enzymes that constitute the Leloir pathway: GALM, GALK1 (galactokinase), GALT (galactose-1-phosphate uridylyltransferase) and GALE (UDP-galactose-4'-epimerase). Involved in the maintenance of the equilibrium between the beta- and alpha-anomers of galactose, therefore ensuring a sufficient supply of the alpha-anomer for GALK1. Also active on D-glucose although shows a preference for galactose over glucose.</text>
</comment>
<evidence type="ECO:0000256" key="8">
    <source>
        <dbReference type="ARBA" id="ARBA00045743"/>
    </source>
</evidence>
<sequence length="215" mass="24138">MEEGYPGNLACIVTYTLTESNELQVTYRATTDKKTVVNLTQHSYFNLSGDFSKTILDHKLFISSDEFVPVNKELIPYGEYAAVAGTPFDFNNPKTIGSNIEDSHEQIAIGKGYDHSWVLKDYDSKIRKVASVLHPETGRFLEVFTTEPGMQLYTGNFLDGTLPAKDGGTYARRSGFCLETQHHPDSPNQPSFPSVVLEPGQTYRSETVFKFSFRQ</sequence>
<evidence type="ECO:0000256" key="1">
    <source>
        <dbReference type="ARBA" id="ARBA00001712"/>
    </source>
</evidence>
<dbReference type="GO" id="GO:0005737">
    <property type="term" value="C:cytoplasm"/>
    <property type="evidence" value="ECO:0007669"/>
    <property type="project" value="TreeGrafter"/>
</dbReference>
<dbReference type="PANTHER" id="PTHR10091:SF0">
    <property type="entry name" value="GALACTOSE MUTAROTASE"/>
    <property type="match status" value="1"/>
</dbReference>
<dbReference type="GO" id="GO:0033499">
    <property type="term" value="P:galactose catabolic process via UDP-galactose, Leloir pathway"/>
    <property type="evidence" value="ECO:0007669"/>
    <property type="project" value="TreeGrafter"/>
</dbReference>
<dbReference type="AlphaFoldDB" id="A0A7R8ZWK7"/>
<dbReference type="GO" id="GO:0006006">
    <property type="term" value="P:glucose metabolic process"/>
    <property type="evidence" value="ECO:0007669"/>
    <property type="project" value="TreeGrafter"/>
</dbReference>
<evidence type="ECO:0000256" key="2">
    <source>
        <dbReference type="ARBA" id="ARBA00004947"/>
    </source>
</evidence>
<name>A0A7R8ZWK7_9CRUS</name>